<dbReference type="AlphaFoldDB" id="A0A2S7T9Z0"/>
<evidence type="ECO:0000256" key="1">
    <source>
        <dbReference type="SAM" id="SignalP"/>
    </source>
</evidence>
<keyword evidence="1" id="KW-0732">Signal</keyword>
<name>A0A2S7T9Z0_9FLAO</name>
<organism evidence="2 3">
    <name type="scientific">Aureicoccus marinus</name>
    <dbReference type="NCBI Taxonomy" id="754435"/>
    <lineage>
        <taxon>Bacteria</taxon>
        <taxon>Pseudomonadati</taxon>
        <taxon>Bacteroidota</taxon>
        <taxon>Flavobacteriia</taxon>
        <taxon>Flavobacteriales</taxon>
        <taxon>Flavobacteriaceae</taxon>
        <taxon>Aureicoccus</taxon>
    </lineage>
</organism>
<feature type="chain" id="PRO_5015444330" description="Phosphopeptide-binding protein" evidence="1">
    <location>
        <begin position="21"/>
        <end position="264"/>
    </location>
</feature>
<comment type="caution">
    <text evidence="2">The sequence shown here is derived from an EMBL/GenBank/DDBJ whole genome shotgun (WGS) entry which is preliminary data.</text>
</comment>
<evidence type="ECO:0000313" key="2">
    <source>
        <dbReference type="EMBL" id="PQJ16763.1"/>
    </source>
</evidence>
<dbReference type="PROSITE" id="PS51257">
    <property type="entry name" value="PROKAR_LIPOPROTEIN"/>
    <property type="match status" value="1"/>
</dbReference>
<evidence type="ECO:0008006" key="4">
    <source>
        <dbReference type="Google" id="ProtNLM"/>
    </source>
</evidence>
<protein>
    <recommendedName>
        <fullName evidence="4">Phosphopeptide-binding protein</fullName>
    </recommendedName>
</protein>
<feature type="signal peptide" evidence="1">
    <location>
        <begin position="1"/>
        <end position="20"/>
    </location>
</feature>
<evidence type="ECO:0000313" key="3">
    <source>
        <dbReference type="Proteomes" id="UP000239366"/>
    </source>
</evidence>
<gene>
    <name evidence="2" type="ORF">BST99_03420</name>
</gene>
<accession>A0A2S7T9Z0</accession>
<dbReference type="EMBL" id="MQVX01000001">
    <property type="protein sequence ID" value="PQJ16763.1"/>
    <property type="molecule type" value="Genomic_DNA"/>
</dbReference>
<keyword evidence="3" id="KW-1185">Reference proteome</keyword>
<sequence>MKKYGRVLGLVLLASLTFMACKQENKQKEVVDETAKSSITLEKLEGSPVYSDAILQMNQPAETTMASGGEVNFAFTVNNYELGAQTAGPNAEMLANSGKGQHIHFILNNQPYSAHYEPNFSKEIPDGVHHLVAFLSRSYHESVKNENSVVVKKMVVGENPVDSLGLDMEAPTLVYSRPKGTYKGDDTKNLLLDFFVLNTTLSADGNKVKATINGEEFMITEWAPHVVKGLPMGEVTIQLELIDREGNAISGPFNKVTRTVTLVE</sequence>
<proteinExistence type="predicted"/>
<dbReference type="RefSeq" id="WP_245916169.1">
    <property type="nucleotide sequence ID" value="NZ_MQVX01000001.1"/>
</dbReference>
<dbReference type="Proteomes" id="UP000239366">
    <property type="component" value="Unassembled WGS sequence"/>
</dbReference>
<reference evidence="3" key="1">
    <citation type="submission" date="2016-11" db="EMBL/GenBank/DDBJ databases">
        <title>Trade-off between light-utilization and light-protection in marine flavobacteria.</title>
        <authorList>
            <person name="Kumagai Y."/>
            <person name="Yoshizawa S."/>
            <person name="Kogure K."/>
        </authorList>
    </citation>
    <scope>NUCLEOTIDE SEQUENCE [LARGE SCALE GENOMIC DNA]</scope>
    <source>
        <strain evidence="3">SG-18</strain>
    </source>
</reference>